<reference evidence="2" key="1">
    <citation type="submission" date="2022-03" db="EMBL/GenBank/DDBJ databases">
        <authorList>
            <person name="Lindestad O."/>
        </authorList>
    </citation>
    <scope>NUCLEOTIDE SEQUENCE</scope>
</reference>
<protein>
    <submittedName>
        <fullName evidence="2">Jg10451 protein</fullName>
    </submittedName>
</protein>
<evidence type="ECO:0000256" key="1">
    <source>
        <dbReference type="SAM" id="Phobius"/>
    </source>
</evidence>
<organism evidence="2 3">
    <name type="scientific">Pararge aegeria aegeria</name>
    <dbReference type="NCBI Taxonomy" id="348720"/>
    <lineage>
        <taxon>Eukaryota</taxon>
        <taxon>Metazoa</taxon>
        <taxon>Ecdysozoa</taxon>
        <taxon>Arthropoda</taxon>
        <taxon>Hexapoda</taxon>
        <taxon>Insecta</taxon>
        <taxon>Pterygota</taxon>
        <taxon>Neoptera</taxon>
        <taxon>Endopterygota</taxon>
        <taxon>Lepidoptera</taxon>
        <taxon>Glossata</taxon>
        <taxon>Ditrysia</taxon>
        <taxon>Papilionoidea</taxon>
        <taxon>Nymphalidae</taxon>
        <taxon>Satyrinae</taxon>
        <taxon>Satyrini</taxon>
        <taxon>Parargina</taxon>
        <taxon>Pararge</taxon>
    </lineage>
</organism>
<keyword evidence="3" id="KW-1185">Reference proteome</keyword>
<dbReference type="Proteomes" id="UP000838756">
    <property type="component" value="Unassembled WGS sequence"/>
</dbReference>
<gene>
    <name evidence="2" type="primary">jg10451</name>
    <name evidence="2" type="ORF">PAEG_LOCUS12871</name>
</gene>
<sequence>MAATKWRITYFVMTATTVSRIHVFLHDKRVAVPVGVGVAMEVAVAVGEAIAYIISIIMIRSLSTSHCWASSIITMTVLEHSPTRLFQCGLVGFNDYYQNGERASLATPRQHVEDLYGAAVSAVILSGRFRAPSAGRVHLRI</sequence>
<keyword evidence="1" id="KW-0472">Membrane</keyword>
<evidence type="ECO:0000313" key="3">
    <source>
        <dbReference type="Proteomes" id="UP000838756"/>
    </source>
</evidence>
<evidence type="ECO:0000313" key="2">
    <source>
        <dbReference type="EMBL" id="CAH2235199.1"/>
    </source>
</evidence>
<feature type="transmembrane region" description="Helical" evidence="1">
    <location>
        <begin position="31"/>
        <end position="54"/>
    </location>
</feature>
<dbReference type="AlphaFoldDB" id="A0A8S4RG13"/>
<dbReference type="EMBL" id="CAKXAJ010025115">
    <property type="protein sequence ID" value="CAH2235199.1"/>
    <property type="molecule type" value="Genomic_DNA"/>
</dbReference>
<proteinExistence type="predicted"/>
<accession>A0A8S4RG13</accession>
<keyword evidence="1" id="KW-1133">Transmembrane helix</keyword>
<name>A0A8S4RG13_9NEOP</name>
<comment type="caution">
    <text evidence="2">The sequence shown here is derived from an EMBL/GenBank/DDBJ whole genome shotgun (WGS) entry which is preliminary data.</text>
</comment>
<keyword evidence="1" id="KW-0812">Transmembrane</keyword>